<dbReference type="EMBL" id="CM047583">
    <property type="protein sequence ID" value="KAI9913431.1"/>
    <property type="molecule type" value="Genomic_DNA"/>
</dbReference>
<protein>
    <submittedName>
        <fullName evidence="1">Uncharacterized protein</fullName>
    </submittedName>
</protein>
<evidence type="ECO:0000313" key="1">
    <source>
        <dbReference type="EMBL" id="KAI9913431.1"/>
    </source>
</evidence>
<comment type="caution">
    <text evidence="1">The sequence shown here is derived from an EMBL/GenBank/DDBJ whole genome shotgun (WGS) entry which is preliminary data.</text>
</comment>
<proteinExistence type="predicted"/>
<dbReference type="Proteomes" id="UP001163321">
    <property type="component" value="Chromosome 4"/>
</dbReference>
<evidence type="ECO:0000313" key="2">
    <source>
        <dbReference type="Proteomes" id="UP001163321"/>
    </source>
</evidence>
<accession>A0ACC0W6U6</accession>
<name>A0ACC0W6U6_9STRA</name>
<sequence>MINKFRSGLVVDNLLRKNKFNPDDENHMIMFLQKHGHTGKELLASDLKNLGVAKDKIPGLLERAASYLSTYTSLQALKTSGSLSKDRLFYKMNEHKVSPDELQVLLDVDKSFTVSGNMITRAFVDEYKSDYPPNHVNCALNQYISAYGRVNTKNSNLEFLLEIQRHIRTSSNS</sequence>
<reference evidence="1 2" key="1">
    <citation type="journal article" date="2022" name="bioRxiv">
        <title>The genome of the oomycete Peronosclerospora sorghi, a cosmopolitan pathogen of maize and sorghum, is inflated with dispersed pseudogenes.</title>
        <authorList>
            <person name="Fletcher K."/>
            <person name="Martin F."/>
            <person name="Isakeit T."/>
            <person name="Cavanaugh K."/>
            <person name="Magill C."/>
            <person name="Michelmore R."/>
        </authorList>
    </citation>
    <scope>NUCLEOTIDE SEQUENCE [LARGE SCALE GENOMIC DNA]</scope>
    <source>
        <strain evidence="1">P6</strain>
    </source>
</reference>
<organism evidence="1 2">
    <name type="scientific">Peronosclerospora sorghi</name>
    <dbReference type="NCBI Taxonomy" id="230839"/>
    <lineage>
        <taxon>Eukaryota</taxon>
        <taxon>Sar</taxon>
        <taxon>Stramenopiles</taxon>
        <taxon>Oomycota</taxon>
        <taxon>Peronosporomycetes</taxon>
        <taxon>Peronosporales</taxon>
        <taxon>Peronosporaceae</taxon>
        <taxon>Peronosclerospora</taxon>
    </lineage>
</organism>
<keyword evidence="2" id="KW-1185">Reference proteome</keyword>
<gene>
    <name evidence="1" type="ORF">PsorP6_005695</name>
</gene>